<dbReference type="EMBL" id="BGPR01001714">
    <property type="protein sequence ID" value="GBM60112.1"/>
    <property type="molecule type" value="Genomic_DNA"/>
</dbReference>
<dbReference type="AlphaFoldDB" id="A0A4Y2H1H2"/>
<keyword evidence="3" id="KW-1185">Reference proteome</keyword>
<evidence type="ECO:0000256" key="1">
    <source>
        <dbReference type="SAM" id="MobiDB-lite"/>
    </source>
</evidence>
<protein>
    <submittedName>
        <fullName evidence="2">Uncharacterized protein</fullName>
    </submittedName>
</protein>
<name>A0A4Y2H1H2_ARAVE</name>
<evidence type="ECO:0000313" key="2">
    <source>
        <dbReference type="EMBL" id="GBM60112.1"/>
    </source>
</evidence>
<comment type="caution">
    <text evidence="2">The sequence shown here is derived from an EMBL/GenBank/DDBJ whole genome shotgun (WGS) entry which is preliminary data.</text>
</comment>
<evidence type="ECO:0000313" key="3">
    <source>
        <dbReference type="Proteomes" id="UP000499080"/>
    </source>
</evidence>
<reference evidence="2 3" key="1">
    <citation type="journal article" date="2019" name="Sci. Rep.">
        <title>Orb-weaving spider Araneus ventricosus genome elucidates the spidroin gene catalogue.</title>
        <authorList>
            <person name="Kono N."/>
            <person name="Nakamura H."/>
            <person name="Ohtoshi R."/>
            <person name="Moran D.A.P."/>
            <person name="Shinohara A."/>
            <person name="Yoshida Y."/>
            <person name="Fujiwara M."/>
            <person name="Mori M."/>
            <person name="Tomita M."/>
            <person name="Arakawa K."/>
        </authorList>
    </citation>
    <scope>NUCLEOTIDE SEQUENCE [LARGE SCALE GENOMIC DNA]</scope>
</reference>
<dbReference type="Proteomes" id="UP000499080">
    <property type="component" value="Unassembled WGS sequence"/>
</dbReference>
<feature type="region of interest" description="Disordered" evidence="1">
    <location>
        <begin position="124"/>
        <end position="145"/>
    </location>
</feature>
<accession>A0A4Y2H1H2</accession>
<proteinExistence type="predicted"/>
<sequence length="145" mass="16367">MGIMGGKGRITYCGHYANAISTERSSTTQLQFCEYQSSIRENFSILNVNGLQAKSRSEVTSKLKAIQCAVRHSAAHMSDEARHSTKEHFLQYGRHMLANDIFQCWCCGSVSRYTFDSKNSHNRKSQVVRSEDLGGHTSEKDQRIT</sequence>
<feature type="compositionally biased region" description="Basic and acidic residues" evidence="1">
    <location>
        <begin position="129"/>
        <end position="145"/>
    </location>
</feature>
<gene>
    <name evidence="2" type="ORF">AVEN_38453_1</name>
</gene>
<organism evidence="2 3">
    <name type="scientific">Araneus ventricosus</name>
    <name type="common">Orbweaver spider</name>
    <name type="synonym">Epeira ventricosa</name>
    <dbReference type="NCBI Taxonomy" id="182803"/>
    <lineage>
        <taxon>Eukaryota</taxon>
        <taxon>Metazoa</taxon>
        <taxon>Ecdysozoa</taxon>
        <taxon>Arthropoda</taxon>
        <taxon>Chelicerata</taxon>
        <taxon>Arachnida</taxon>
        <taxon>Araneae</taxon>
        <taxon>Araneomorphae</taxon>
        <taxon>Entelegynae</taxon>
        <taxon>Araneoidea</taxon>
        <taxon>Araneidae</taxon>
        <taxon>Araneus</taxon>
    </lineage>
</organism>